<accession>A0A521CIS6</accession>
<dbReference type="RefSeq" id="WP_142935576.1">
    <property type="nucleotide sequence ID" value="NZ_FXTM01000013.1"/>
</dbReference>
<reference evidence="1 2" key="1">
    <citation type="submission" date="2017-05" db="EMBL/GenBank/DDBJ databases">
        <authorList>
            <person name="Varghese N."/>
            <person name="Submissions S."/>
        </authorList>
    </citation>
    <scope>NUCLEOTIDE SEQUENCE [LARGE SCALE GENOMIC DNA]</scope>
    <source>
        <strain evidence="1 2">DSM 16304</strain>
    </source>
</reference>
<name>A0A521CIS6_9BACT</name>
<protein>
    <submittedName>
        <fullName evidence="1">Uncharacterized protein</fullName>
    </submittedName>
</protein>
<gene>
    <name evidence="1" type="ORF">SAMN06269117_11313</name>
</gene>
<evidence type="ECO:0000313" key="2">
    <source>
        <dbReference type="Proteomes" id="UP000317315"/>
    </source>
</evidence>
<dbReference type="Proteomes" id="UP000317315">
    <property type="component" value="Unassembled WGS sequence"/>
</dbReference>
<sequence>MGFSFTPPSVGKVSPMAPLLDVVRKNMAVMEVYPPPAVLSAINGQSKIISMEIAVVDIQGNEVQEVEVPYLNFVDRFPGQIRAGDITFNIDIRKDTNLTGVKFVEACTRMLFDPKNGGVQQDVKDLSFDGRLIVLDTTGNQLFSYKFSSMWLKPANQNWDWSASEKQQYEVQGIYRYMELEI</sequence>
<dbReference type="AlphaFoldDB" id="A0A521CIS6"/>
<organism evidence="1 2">
    <name type="scientific">Balnearium lithotrophicum</name>
    <dbReference type="NCBI Taxonomy" id="223788"/>
    <lineage>
        <taxon>Bacteria</taxon>
        <taxon>Pseudomonadati</taxon>
        <taxon>Aquificota</taxon>
        <taxon>Aquificia</taxon>
        <taxon>Desulfurobacteriales</taxon>
        <taxon>Desulfurobacteriaceae</taxon>
        <taxon>Balnearium</taxon>
    </lineage>
</organism>
<keyword evidence="2" id="KW-1185">Reference proteome</keyword>
<proteinExistence type="predicted"/>
<evidence type="ECO:0000313" key="1">
    <source>
        <dbReference type="EMBL" id="SMO59373.1"/>
    </source>
</evidence>
<dbReference type="EMBL" id="FXTM01000013">
    <property type="protein sequence ID" value="SMO59373.1"/>
    <property type="molecule type" value="Genomic_DNA"/>
</dbReference>